<dbReference type="OrthoDB" id="248923at2759"/>
<keyword evidence="5 10" id="KW-0418">Kinase</keyword>
<keyword evidence="6" id="KW-0067">ATP-binding</keyword>
<evidence type="ECO:0000256" key="6">
    <source>
        <dbReference type="ARBA" id="ARBA00022840"/>
    </source>
</evidence>
<evidence type="ECO:0000256" key="3">
    <source>
        <dbReference type="ARBA" id="ARBA00022679"/>
    </source>
</evidence>
<accession>A0A3M7PP20</accession>
<keyword evidence="4" id="KW-0547">Nucleotide-binding</keyword>
<dbReference type="GO" id="GO:0004674">
    <property type="term" value="F:protein serine/threonine kinase activity"/>
    <property type="evidence" value="ECO:0007669"/>
    <property type="project" value="UniProtKB-KW"/>
</dbReference>
<reference evidence="10 11" key="1">
    <citation type="journal article" date="2018" name="Sci. Rep.">
        <title>Genomic signatures of local adaptation to the degree of environmental predictability in rotifers.</title>
        <authorList>
            <person name="Franch-Gras L."/>
            <person name="Hahn C."/>
            <person name="Garcia-Roger E.M."/>
            <person name="Carmona M.J."/>
            <person name="Serra M."/>
            <person name="Gomez A."/>
        </authorList>
    </citation>
    <scope>NUCLEOTIDE SEQUENCE [LARGE SCALE GENOMIC DNA]</scope>
    <source>
        <strain evidence="10">HYR1</strain>
    </source>
</reference>
<evidence type="ECO:0000256" key="8">
    <source>
        <dbReference type="ARBA" id="ARBA00048679"/>
    </source>
</evidence>
<dbReference type="InterPro" id="IPR051131">
    <property type="entry name" value="NEK_Ser/Thr_kinase_NIMA"/>
</dbReference>
<evidence type="ECO:0000313" key="10">
    <source>
        <dbReference type="EMBL" id="RNA00408.1"/>
    </source>
</evidence>
<dbReference type="Proteomes" id="UP000276133">
    <property type="component" value="Unassembled WGS sequence"/>
</dbReference>
<dbReference type="AlphaFoldDB" id="A0A3M7PP20"/>
<dbReference type="InterPro" id="IPR000719">
    <property type="entry name" value="Prot_kinase_dom"/>
</dbReference>
<evidence type="ECO:0000256" key="1">
    <source>
        <dbReference type="ARBA" id="ARBA00012513"/>
    </source>
</evidence>
<evidence type="ECO:0000256" key="5">
    <source>
        <dbReference type="ARBA" id="ARBA00022777"/>
    </source>
</evidence>
<evidence type="ECO:0000313" key="11">
    <source>
        <dbReference type="Proteomes" id="UP000276133"/>
    </source>
</evidence>
<comment type="caution">
    <text evidence="10">The sequence shown here is derived from an EMBL/GenBank/DDBJ whole genome shotgun (WGS) entry which is preliminary data.</text>
</comment>
<evidence type="ECO:0000259" key="9">
    <source>
        <dbReference type="PROSITE" id="PS50011"/>
    </source>
</evidence>
<evidence type="ECO:0000256" key="2">
    <source>
        <dbReference type="ARBA" id="ARBA00022527"/>
    </source>
</evidence>
<dbReference type="GO" id="GO:0005524">
    <property type="term" value="F:ATP binding"/>
    <property type="evidence" value="ECO:0007669"/>
    <property type="project" value="UniProtKB-KW"/>
</dbReference>
<dbReference type="SUPFAM" id="SSF56112">
    <property type="entry name" value="Protein kinase-like (PK-like)"/>
    <property type="match status" value="1"/>
</dbReference>
<dbReference type="EC" id="2.7.11.1" evidence="1"/>
<name>A0A3M7PP20_BRAPC</name>
<dbReference type="InterPro" id="IPR011009">
    <property type="entry name" value="Kinase-like_dom_sf"/>
</dbReference>
<organism evidence="10 11">
    <name type="scientific">Brachionus plicatilis</name>
    <name type="common">Marine rotifer</name>
    <name type="synonym">Brachionus muelleri</name>
    <dbReference type="NCBI Taxonomy" id="10195"/>
    <lineage>
        <taxon>Eukaryota</taxon>
        <taxon>Metazoa</taxon>
        <taxon>Spiralia</taxon>
        <taxon>Gnathifera</taxon>
        <taxon>Rotifera</taxon>
        <taxon>Eurotatoria</taxon>
        <taxon>Monogononta</taxon>
        <taxon>Pseudotrocha</taxon>
        <taxon>Ploima</taxon>
        <taxon>Brachionidae</taxon>
        <taxon>Brachionus</taxon>
    </lineage>
</organism>
<proteinExistence type="predicted"/>
<dbReference type="PROSITE" id="PS50011">
    <property type="entry name" value="PROTEIN_KINASE_DOM"/>
    <property type="match status" value="1"/>
</dbReference>
<feature type="domain" description="Protein kinase" evidence="9">
    <location>
        <begin position="1"/>
        <end position="264"/>
    </location>
</feature>
<dbReference type="PANTHER" id="PTHR44899:SF3">
    <property type="entry name" value="SERINE_THREONINE-PROTEIN KINASE NEK1"/>
    <property type="match status" value="1"/>
</dbReference>
<sequence>MSQTFASDILGYHYRLTKKIYRNIYLVNDTRNDCIKCLKLIDITNENQHLMKGIYRERSILSLLDSPYIVKYQDSFFSSGKLCIVTEYCEGRDLAQKIKQLKSDGIKLPEEKIIHWFSQLLSACHYIHSQNILHRNIKPGNILIKNGILKLGDFGVSRELKESEDASTFIGTPYYMSPEIIKNDKYNSKSDIWSLGCVLYELATYQKPFVGDKIIDIFESIKNDECPSIINLYSKHLNKILKKILEKNPNDRPDAGLLLCEPLIADYAKKLIQMSLKCEETPENMQALLTSLAPINVFFEDDTFGDYDNKSTLKASSSSTLRNAL</sequence>
<dbReference type="Gene3D" id="1.10.510.10">
    <property type="entry name" value="Transferase(Phosphotransferase) domain 1"/>
    <property type="match status" value="1"/>
</dbReference>
<keyword evidence="11" id="KW-1185">Reference proteome</keyword>
<dbReference type="Gene3D" id="3.30.200.20">
    <property type="entry name" value="Phosphorylase Kinase, domain 1"/>
    <property type="match status" value="1"/>
</dbReference>
<protein>
    <recommendedName>
        <fullName evidence="1">non-specific serine/threonine protein kinase</fullName>
        <ecNumber evidence="1">2.7.11.1</ecNumber>
    </recommendedName>
</protein>
<keyword evidence="2" id="KW-0723">Serine/threonine-protein kinase</keyword>
<gene>
    <name evidence="10" type="ORF">BpHYR1_011040</name>
</gene>
<dbReference type="Pfam" id="PF00069">
    <property type="entry name" value="Pkinase"/>
    <property type="match status" value="1"/>
</dbReference>
<dbReference type="PANTHER" id="PTHR44899">
    <property type="entry name" value="CAMK FAMILY PROTEIN KINASE"/>
    <property type="match status" value="1"/>
</dbReference>
<comment type="catalytic activity">
    <reaction evidence="7">
        <text>L-threonyl-[protein] + ATP = O-phospho-L-threonyl-[protein] + ADP + H(+)</text>
        <dbReference type="Rhea" id="RHEA:46608"/>
        <dbReference type="Rhea" id="RHEA-COMP:11060"/>
        <dbReference type="Rhea" id="RHEA-COMP:11605"/>
        <dbReference type="ChEBI" id="CHEBI:15378"/>
        <dbReference type="ChEBI" id="CHEBI:30013"/>
        <dbReference type="ChEBI" id="CHEBI:30616"/>
        <dbReference type="ChEBI" id="CHEBI:61977"/>
        <dbReference type="ChEBI" id="CHEBI:456216"/>
        <dbReference type="EC" id="2.7.11.1"/>
    </reaction>
</comment>
<keyword evidence="3" id="KW-0808">Transferase</keyword>
<dbReference type="STRING" id="10195.A0A3M7PP20"/>
<dbReference type="EMBL" id="REGN01009768">
    <property type="protein sequence ID" value="RNA00408.1"/>
    <property type="molecule type" value="Genomic_DNA"/>
</dbReference>
<evidence type="ECO:0000256" key="4">
    <source>
        <dbReference type="ARBA" id="ARBA00022741"/>
    </source>
</evidence>
<comment type="catalytic activity">
    <reaction evidence="8">
        <text>L-seryl-[protein] + ATP = O-phospho-L-seryl-[protein] + ADP + H(+)</text>
        <dbReference type="Rhea" id="RHEA:17989"/>
        <dbReference type="Rhea" id="RHEA-COMP:9863"/>
        <dbReference type="Rhea" id="RHEA-COMP:11604"/>
        <dbReference type="ChEBI" id="CHEBI:15378"/>
        <dbReference type="ChEBI" id="CHEBI:29999"/>
        <dbReference type="ChEBI" id="CHEBI:30616"/>
        <dbReference type="ChEBI" id="CHEBI:83421"/>
        <dbReference type="ChEBI" id="CHEBI:456216"/>
        <dbReference type="EC" id="2.7.11.1"/>
    </reaction>
</comment>
<evidence type="ECO:0000256" key="7">
    <source>
        <dbReference type="ARBA" id="ARBA00047899"/>
    </source>
</evidence>